<dbReference type="KEGG" id="mdn:JT25_007020"/>
<dbReference type="AlphaFoldDB" id="A0A126T3E4"/>
<dbReference type="RefSeq" id="WP_036277193.1">
    <property type="nucleotide sequence ID" value="NZ_CP014476.1"/>
</dbReference>
<reference evidence="1 2" key="1">
    <citation type="journal article" date="2015" name="Environ. Microbiol.">
        <title>Methane oxidation coupled to nitrate reduction under hypoxia by the Gammaproteobacterium Methylomonas denitrificans, sp. nov. type strain FJG1.</title>
        <authorList>
            <person name="Kits K.D."/>
            <person name="Klotz M.G."/>
            <person name="Stein L.Y."/>
        </authorList>
    </citation>
    <scope>NUCLEOTIDE SEQUENCE [LARGE SCALE GENOMIC DNA]</scope>
    <source>
        <strain evidence="1 2">FJG1</strain>
    </source>
</reference>
<proteinExistence type="predicted"/>
<dbReference type="EMBL" id="CP014476">
    <property type="protein sequence ID" value="AMK76244.1"/>
    <property type="molecule type" value="Genomic_DNA"/>
</dbReference>
<evidence type="ECO:0000313" key="1">
    <source>
        <dbReference type="EMBL" id="AMK76244.1"/>
    </source>
</evidence>
<gene>
    <name evidence="1" type="ORF">JT25_007020</name>
</gene>
<name>A0A126T3E4_9GAMM</name>
<dbReference type="STRING" id="1538553.JT25_007020"/>
<evidence type="ECO:0000313" key="2">
    <source>
        <dbReference type="Proteomes" id="UP000030512"/>
    </source>
</evidence>
<keyword evidence="2" id="KW-1185">Reference proteome</keyword>
<organism evidence="1 2">
    <name type="scientific">Methylomonas denitrificans</name>
    <dbReference type="NCBI Taxonomy" id="1538553"/>
    <lineage>
        <taxon>Bacteria</taxon>
        <taxon>Pseudomonadati</taxon>
        <taxon>Pseudomonadota</taxon>
        <taxon>Gammaproteobacteria</taxon>
        <taxon>Methylococcales</taxon>
        <taxon>Methylococcaceae</taxon>
        <taxon>Methylomonas</taxon>
    </lineage>
</organism>
<dbReference type="Proteomes" id="UP000030512">
    <property type="component" value="Chromosome"/>
</dbReference>
<accession>A0A126T3E4</accession>
<sequence>MLVSIEQELEMPVLIDEVILDVQDGVTEVAEQQPTAQQTPLAPAEIELTQMLELIRQRQERLRID</sequence>
<protein>
    <submittedName>
        <fullName evidence="1">Uncharacterized protein</fullName>
    </submittedName>
</protein>